<protein>
    <submittedName>
        <fullName evidence="2">Uncharacterized protein</fullName>
    </submittedName>
</protein>
<dbReference type="Proteomes" id="UP000838878">
    <property type="component" value="Chromosome 6"/>
</dbReference>
<dbReference type="EMBL" id="OV170226">
    <property type="protein sequence ID" value="CAH0726888.1"/>
    <property type="molecule type" value="Genomic_DNA"/>
</dbReference>
<organism evidence="2 3">
    <name type="scientific">Brenthis ino</name>
    <name type="common">lesser marbled fritillary</name>
    <dbReference type="NCBI Taxonomy" id="405034"/>
    <lineage>
        <taxon>Eukaryota</taxon>
        <taxon>Metazoa</taxon>
        <taxon>Ecdysozoa</taxon>
        <taxon>Arthropoda</taxon>
        <taxon>Hexapoda</taxon>
        <taxon>Insecta</taxon>
        <taxon>Pterygota</taxon>
        <taxon>Neoptera</taxon>
        <taxon>Endopterygota</taxon>
        <taxon>Lepidoptera</taxon>
        <taxon>Glossata</taxon>
        <taxon>Ditrysia</taxon>
        <taxon>Papilionoidea</taxon>
        <taxon>Nymphalidae</taxon>
        <taxon>Heliconiinae</taxon>
        <taxon>Argynnini</taxon>
        <taxon>Brenthis</taxon>
    </lineage>
</organism>
<evidence type="ECO:0000256" key="1">
    <source>
        <dbReference type="SAM" id="MobiDB-lite"/>
    </source>
</evidence>
<name>A0A8J9UVI5_9NEOP</name>
<dbReference type="OrthoDB" id="7481196at2759"/>
<sequence>MVRKGESTGALLRTLSDSLRWRFFRALTMAAAACRIAGAAIRRDDYVRSHSLEGCGEGARRRAPPDDIDFVPSPSRAASTPPLSASDLECSPLAPTDTSDRNYALTT</sequence>
<gene>
    <name evidence="2" type="ORF">BINO364_LOCUS12298</name>
</gene>
<feature type="region of interest" description="Disordered" evidence="1">
    <location>
        <begin position="54"/>
        <end position="107"/>
    </location>
</feature>
<dbReference type="AlphaFoldDB" id="A0A8J9UVI5"/>
<reference evidence="2" key="1">
    <citation type="submission" date="2021-12" db="EMBL/GenBank/DDBJ databases">
        <authorList>
            <person name="Martin H S."/>
        </authorList>
    </citation>
    <scope>NUCLEOTIDE SEQUENCE</scope>
</reference>
<accession>A0A8J9UVI5</accession>
<evidence type="ECO:0000313" key="3">
    <source>
        <dbReference type="Proteomes" id="UP000838878"/>
    </source>
</evidence>
<feature type="non-terminal residue" evidence="2">
    <location>
        <position position="107"/>
    </location>
</feature>
<keyword evidence="3" id="KW-1185">Reference proteome</keyword>
<evidence type="ECO:0000313" key="2">
    <source>
        <dbReference type="EMBL" id="CAH0726888.1"/>
    </source>
</evidence>
<proteinExistence type="predicted"/>